<dbReference type="EMBL" id="JADGMQ010000018">
    <property type="protein sequence ID" value="MBI1622569.1"/>
    <property type="molecule type" value="Genomic_DNA"/>
</dbReference>
<gene>
    <name evidence="1" type="ORF">IOD40_18075</name>
</gene>
<organism evidence="1 2">
    <name type="scientific">Aquamicrobium zhengzhouense</name>
    <dbReference type="NCBI Taxonomy" id="2781738"/>
    <lineage>
        <taxon>Bacteria</taxon>
        <taxon>Pseudomonadati</taxon>
        <taxon>Pseudomonadota</taxon>
        <taxon>Alphaproteobacteria</taxon>
        <taxon>Hyphomicrobiales</taxon>
        <taxon>Phyllobacteriaceae</taxon>
        <taxon>Aquamicrobium</taxon>
    </lineage>
</organism>
<accession>A0ABS0SI81</accession>
<comment type="caution">
    <text evidence="1">The sequence shown here is derived from an EMBL/GenBank/DDBJ whole genome shotgun (WGS) entry which is preliminary data.</text>
</comment>
<dbReference type="Proteomes" id="UP000601789">
    <property type="component" value="Unassembled WGS sequence"/>
</dbReference>
<keyword evidence="2" id="KW-1185">Reference proteome</keyword>
<name>A0ABS0SI81_9HYPH</name>
<proteinExistence type="predicted"/>
<protein>
    <submittedName>
        <fullName evidence="1">Uncharacterized protein</fullName>
    </submittedName>
</protein>
<evidence type="ECO:0000313" key="2">
    <source>
        <dbReference type="Proteomes" id="UP000601789"/>
    </source>
</evidence>
<evidence type="ECO:0000313" key="1">
    <source>
        <dbReference type="EMBL" id="MBI1622569.1"/>
    </source>
</evidence>
<reference evidence="1 2" key="1">
    <citation type="submission" date="2020-10" db="EMBL/GenBank/DDBJ databases">
        <title>Aquamicrobium zhengzhouensis sp. nov., a exopolysaccharide producing bacterium isolated from farmland soil.</title>
        <authorList>
            <person name="Wang X."/>
        </authorList>
    </citation>
    <scope>NUCLEOTIDE SEQUENCE [LARGE SCALE GENOMIC DNA]</scope>
    <source>
        <strain evidence="2">cd-1</strain>
    </source>
</reference>
<dbReference type="RefSeq" id="WP_198478103.1">
    <property type="nucleotide sequence ID" value="NZ_JADGMQ010000018.1"/>
</dbReference>
<sequence>MATQKELVAVVADQMGIPIETVTVIDRYLAEAGLRTRAARGRGNTPMTYQDAANLIIATAWEANPKDAVSLVEAFASLPAYRVKENVSVAGDALGPTFGDALAAAIEAVPRHKREFSLDDDKPEHMSFTVKMYREWLGESAEIHLVKDQRSHTFQYERPFERRKGTDKIVRDLRRTAEFSQITLGYVGEAIAEGFSK</sequence>